<dbReference type="EMBL" id="LR796984">
    <property type="protein sequence ID" value="CAB4179920.1"/>
    <property type="molecule type" value="Genomic_DNA"/>
</dbReference>
<evidence type="ECO:0000259" key="1">
    <source>
        <dbReference type="PROSITE" id="PS51674"/>
    </source>
</evidence>
<dbReference type="PROSITE" id="PS51674">
    <property type="entry name" value="4FE4S_WBL"/>
    <property type="match status" value="1"/>
</dbReference>
<dbReference type="InterPro" id="IPR034768">
    <property type="entry name" value="4FE4S_WBL"/>
</dbReference>
<evidence type="ECO:0000313" key="3">
    <source>
        <dbReference type="EMBL" id="CAB4179920.1"/>
    </source>
</evidence>
<dbReference type="EMBL" id="LR796920">
    <property type="protein sequence ID" value="CAB4175230.1"/>
    <property type="molecule type" value="Genomic_DNA"/>
</dbReference>
<name>A0A6J5QYC4_9CAUD</name>
<proteinExistence type="predicted"/>
<sequence length="92" mass="10262">MLGTSGQTITGTRWDIFDGTEPCVGVGVEMFYPEDPRAANKIKLALKPLCDSCAVKHGCLQIALDNNERGIWAATTEQDRHMMRRRKGKILK</sequence>
<dbReference type="Pfam" id="PF02467">
    <property type="entry name" value="Whib"/>
    <property type="match status" value="1"/>
</dbReference>
<dbReference type="EMBL" id="LR797127">
    <property type="protein sequence ID" value="CAB4188762.1"/>
    <property type="molecule type" value="Genomic_DNA"/>
</dbReference>
<reference evidence="4" key="1">
    <citation type="submission" date="2020-05" db="EMBL/GenBank/DDBJ databases">
        <authorList>
            <person name="Chiriac C."/>
            <person name="Salcher M."/>
            <person name="Ghai R."/>
            <person name="Kavagutti S V."/>
        </authorList>
    </citation>
    <scope>NUCLEOTIDE SEQUENCE</scope>
</reference>
<accession>A0A6J5QYC4</accession>
<feature type="domain" description="4Fe-4S Wbl-type" evidence="1">
    <location>
        <begin position="22"/>
        <end position="82"/>
    </location>
</feature>
<protein>
    <submittedName>
        <fullName evidence="4">WhiB-like iron-sulfur binding domain containing protein</fullName>
    </submittedName>
</protein>
<evidence type="ECO:0000313" key="4">
    <source>
        <dbReference type="EMBL" id="CAB4188762.1"/>
    </source>
</evidence>
<evidence type="ECO:0000313" key="2">
    <source>
        <dbReference type="EMBL" id="CAB4175230.1"/>
    </source>
</evidence>
<gene>
    <name evidence="3" type="ORF">UFOVP1035_127</name>
    <name evidence="4" type="ORF">UFOVP1181_86</name>
    <name evidence="2" type="ORF">UFOVP965_131</name>
</gene>
<organism evidence="4">
    <name type="scientific">uncultured Caudovirales phage</name>
    <dbReference type="NCBI Taxonomy" id="2100421"/>
    <lineage>
        <taxon>Viruses</taxon>
        <taxon>Duplodnaviria</taxon>
        <taxon>Heunggongvirae</taxon>
        <taxon>Uroviricota</taxon>
        <taxon>Caudoviricetes</taxon>
        <taxon>Peduoviridae</taxon>
        <taxon>Maltschvirus</taxon>
        <taxon>Maltschvirus maltsch</taxon>
    </lineage>
</organism>